<feature type="region of interest" description="Disordered" evidence="1">
    <location>
        <begin position="129"/>
        <end position="155"/>
    </location>
</feature>
<dbReference type="EMBL" id="GBRH01249757">
    <property type="protein sequence ID" value="JAD48138.1"/>
    <property type="molecule type" value="Transcribed_RNA"/>
</dbReference>
<reference evidence="2" key="2">
    <citation type="journal article" date="2015" name="Data Brief">
        <title>Shoot transcriptome of the giant reed, Arundo donax.</title>
        <authorList>
            <person name="Barrero R.A."/>
            <person name="Guerrero F.D."/>
            <person name="Moolhuijzen P."/>
            <person name="Goolsby J.A."/>
            <person name="Tidwell J."/>
            <person name="Bellgard S.E."/>
            <person name="Bellgard M.I."/>
        </authorList>
    </citation>
    <scope>NUCLEOTIDE SEQUENCE</scope>
    <source>
        <tissue evidence="2">Shoot tissue taken approximately 20 cm above the soil surface</tissue>
    </source>
</reference>
<protein>
    <submittedName>
        <fullName evidence="2">Uncharacterized protein</fullName>
    </submittedName>
</protein>
<evidence type="ECO:0000256" key="1">
    <source>
        <dbReference type="SAM" id="MobiDB-lite"/>
    </source>
</evidence>
<organism evidence="2">
    <name type="scientific">Arundo donax</name>
    <name type="common">Giant reed</name>
    <name type="synonym">Donax arundinaceus</name>
    <dbReference type="NCBI Taxonomy" id="35708"/>
    <lineage>
        <taxon>Eukaryota</taxon>
        <taxon>Viridiplantae</taxon>
        <taxon>Streptophyta</taxon>
        <taxon>Embryophyta</taxon>
        <taxon>Tracheophyta</taxon>
        <taxon>Spermatophyta</taxon>
        <taxon>Magnoliopsida</taxon>
        <taxon>Liliopsida</taxon>
        <taxon>Poales</taxon>
        <taxon>Poaceae</taxon>
        <taxon>PACMAD clade</taxon>
        <taxon>Arundinoideae</taxon>
        <taxon>Arundineae</taxon>
        <taxon>Arundo</taxon>
    </lineage>
</organism>
<accession>A0A0A9AE33</accession>
<name>A0A0A9AE33_ARUDO</name>
<proteinExistence type="predicted"/>
<evidence type="ECO:0000313" key="2">
    <source>
        <dbReference type="EMBL" id="JAD48138.1"/>
    </source>
</evidence>
<sequence length="155" mass="17001">MHTLLHTHQRARSLPNSARTTFFLLQFARLRARRRVISESRGEVSSPNFVGIADPECSIYRLDQVDFPDCCGRGGIFGCWSDQDSVDSEAGGSKFGTNWTESCLPDSRSRVPRTCIRVIGVIPARISGIPPPSRAARTGELGTIRSRGVTDPAAR</sequence>
<dbReference type="AlphaFoldDB" id="A0A0A9AE33"/>
<reference evidence="2" key="1">
    <citation type="submission" date="2014-09" db="EMBL/GenBank/DDBJ databases">
        <authorList>
            <person name="Magalhaes I.L.F."/>
            <person name="Oliveira U."/>
            <person name="Santos F.R."/>
            <person name="Vidigal T.H.D.A."/>
            <person name="Brescovit A.D."/>
            <person name="Santos A.J."/>
        </authorList>
    </citation>
    <scope>NUCLEOTIDE SEQUENCE</scope>
    <source>
        <tissue evidence="2">Shoot tissue taken approximately 20 cm above the soil surface</tissue>
    </source>
</reference>